<reference evidence="3" key="1">
    <citation type="submission" date="2019-03" db="EMBL/GenBank/DDBJ databases">
        <title>Single cell metagenomics reveals metabolic interactions within the superorganism composed of flagellate Streblomastix strix and complex community of Bacteroidetes bacteria on its surface.</title>
        <authorList>
            <person name="Treitli S.C."/>
            <person name="Kolisko M."/>
            <person name="Husnik F."/>
            <person name="Keeling P."/>
            <person name="Hampl V."/>
        </authorList>
    </citation>
    <scope>NUCLEOTIDE SEQUENCE</scope>
    <source>
        <strain evidence="3">STM</strain>
    </source>
</reference>
<evidence type="ECO:0000313" key="4">
    <source>
        <dbReference type="EMBL" id="KAA6351634.1"/>
    </source>
</evidence>
<evidence type="ECO:0000256" key="1">
    <source>
        <dbReference type="ARBA" id="ARBA00022723"/>
    </source>
</evidence>
<comment type="caution">
    <text evidence="3">The sequence shown here is derived from an EMBL/GenBank/DDBJ whole genome shotgun (WGS) entry which is preliminary data.</text>
</comment>
<dbReference type="InterPro" id="IPR052063">
    <property type="entry name" value="Polysaccharide_Lyase_1"/>
</dbReference>
<dbReference type="SUPFAM" id="SSF51126">
    <property type="entry name" value="Pectin lyase-like"/>
    <property type="match status" value="1"/>
</dbReference>
<dbReference type="PANTHER" id="PTHR42970:SF1">
    <property type="entry name" value="PECTATE LYASE C-RELATED"/>
    <property type="match status" value="1"/>
</dbReference>
<proteinExistence type="predicted"/>
<keyword evidence="1" id="KW-0479">Metal-binding</keyword>
<dbReference type="EMBL" id="SNRY01000011">
    <property type="protein sequence ID" value="KAA6351634.1"/>
    <property type="molecule type" value="Genomic_DNA"/>
</dbReference>
<dbReference type="AlphaFoldDB" id="A0A5J4T1V2"/>
<accession>A0A5J4T1V2</accession>
<protein>
    <recommendedName>
        <fullName evidence="5">Pectate lyase</fullName>
    </recommendedName>
</protein>
<dbReference type="PANTHER" id="PTHR42970">
    <property type="entry name" value="PECTATE LYASE C-RELATED"/>
    <property type="match status" value="1"/>
</dbReference>
<name>A0A5J4T1V2_9ZZZZ</name>
<sequence>MKKILFILLCIIWSSGNAQVSAFPGAEGGGKYATGGRGGKVLTVTSLKDDGSEGTLRWALRQKGARVIVFSVAGWIDLQEGLNISNGDVTIAGQTAPGSGIGLRNYTVKVKANNVIIRYLRFRLGDLKGEEDDAINGVRTSQVIIDHCSMSWSVDECASFYDNTNFTLQWCIISESLLHSVHRKGEHGFGGIWGGTKASFHHNLLAHHSSRTPRLCGSRYNGNSDNESVDIRNNVFYNWGPVNGGYAGEGGNYNFVNNYYKPGASTATKKPLVNRIFQPNYDDGTLKNVKGTWGHFYVSGNYFDATSPSVDAAYQSILAATTADNWTGIHPKDTTSYWEGWKTIHSDEEYAISETDYTQTALEAYESVLNHAGASLVRDVTDARIVDEVRKGIYTYSGSQGSKNGLIDSQTDVGGWSELETGTVQEDTDKDGMPDWWEEKNGLNPETDDSALYSLDKRYTNVEVYLNEIVNQIAM</sequence>
<keyword evidence="2" id="KW-0325">Glycoprotein</keyword>
<organism evidence="3">
    <name type="scientific">termite gut metagenome</name>
    <dbReference type="NCBI Taxonomy" id="433724"/>
    <lineage>
        <taxon>unclassified sequences</taxon>
        <taxon>metagenomes</taxon>
        <taxon>organismal metagenomes</taxon>
    </lineage>
</organism>
<evidence type="ECO:0000256" key="2">
    <source>
        <dbReference type="ARBA" id="ARBA00023180"/>
    </source>
</evidence>
<gene>
    <name evidence="3" type="ORF">EZS27_001022</name>
    <name evidence="4" type="ORF">EZS27_001025</name>
</gene>
<evidence type="ECO:0008006" key="5">
    <source>
        <dbReference type="Google" id="ProtNLM"/>
    </source>
</evidence>
<dbReference type="InterPro" id="IPR011050">
    <property type="entry name" value="Pectin_lyase_fold/virulence"/>
</dbReference>
<dbReference type="Gene3D" id="2.160.20.10">
    <property type="entry name" value="Single-stranded right-handed beta-helix, Pectin lyase-like"/>
    <property type="match status" value="1"/>
</dbReference>
<dbReference type="GO" id="GO:0046872">
    <property type="term" value="F:metal ion binding"/>
    <property type="evidence" value="ECO:0007669"/>
    <property type="project" value="UniProtKB-KW"/>
</dbReference>
<evidence type="ECO:0000313" key="3">
    <source>
        <dbReference type="EMBL" id="KAA6351631.1"/>
    </source>
</evidence>
<dbReference type="EMBL" id="SNRY01000011">
    <property type="protein sequence ID" value="KAA6351631.1"/>
    <property type="molecule type" value="Genomic_DNA"/>
</dbReference>
<dbReference type="InterPro" id="IPR012334">
    <property type="entry name" value="Pectin_lyas_fold"/>
</dbReference>